<feature type="compositionally biased region" description="Polar residues" evidence="1">
    <location>
        <begin position="15"/>
        <end position="26"/>
    </location>
</feature>
<dbReference type="Proteomes" id="UP001153269">
    <property type="component" value="Unassembled WGS sequence"/>
</dbReference>
<comment type="caution">
    <text evidence="2">The sequence shown here is derived from an EMBL/GenBank/DDBJ whole genome shotgun (WGS) entry which is preliminary data.</text>
</comment>
<sequence length="109" mass="12624">MNNRQAPENSPHPLQPTNHWPSSSPNVCTVKHSTPLWTESACRSVASPKKRRRKVLEFNLPQGKSVQKANRCPRPWAMKKWERQGETVQRDGVLWKGFVIVDYDYNKKA</sequence>
<evidence type="ECO:0000256" key="1">
    <source>
        <dbReference type="SAM" id="MobiDB-lite"/>
    </source>
</evidence>
<proteinExistence type="predicted"/>
<evidence type="ECO:0000313" key="3">
    <source>
        <dbReference type="Proteomes" id="UP001153269"/>
    </source>
</evidence>
<dbReference type="EMBL" id="CADEAL010000224">
    <property type="protein sequence ID" value="CAB1416757.1"/>
    <property type="molecule type" value="Genomic_DNA"/>
</dbReference>
<organism evidence="2 3">
    <name type="scientific">Pleuronectes platessa</name>
    <name type="common">European plaice</name>
    <dbReference type="NCBI Taxonomy" id="8262"/>
    <lineage>
        <taxon>Eukaryota</taxon>
        <taxon>Metazoa</taxon>
        <taxon>Chordata</taxon>
        <taxon>Craniata</taxon>
        <taxon>Vertebrata</taxon>
        <taxon>Euteleostomi</taxon>
        <taxon>Actinopterygii</taxon>
        <taxon>Neopterygii</taxon>
        <taxon>Teleostei</taxon>
        <taxon>Neoteleostei</taxon>
        <taxon>Acanthomorphata</taxon>
        <taxon>Carangaria</taxon>
        <taxon>Pleuronectiformes</taxon>
        <taxon>Pleuronectoidei</taxon>
        <taxon>Pleuronectidae</taxon>
        <taxon>Pleuronectes</taxon>
    </lineage>
</organism>
<dbReference type="AlphaFoldDB" id="A0A9N7TQ07"/>
<gene>
    <name evidence="2" type="ORF">PLEPLA_LOCUS4548</name>
</gene>
<feature type="region of interest" description="Disordered" evidence="1">
    <location>
        <begin position="1"/>
        <end position="26"/>
    </location>
</feature>
<keyword evidence="3" id="KW-1185">Reference proteome</keyword>
<protein>
    <submittedName>
        <fullName evidence="2">Uncharacterized protein</fullName>
    </submittedName>
</protein>
<reference evidence="2" key="1">
    <citation type="submission" date="2020-03" db="EMBL/GenBank/DDBJ databases">
        <authorList>
            <person name="Weist P."/>
        </authorList>
    </citation>
    <scope>NUCLEOTIDE SEQUENCE</scope>
</reference>
<accession>A0A9N7TQ07</accession>
<name>A0A9N7TQ07_PLEPL</name>
<evidence type="ECO:0000313" key="2">
    <source>
        <dbReference type="EMBL" id="CAB1416757.1"/>
    </source>
</evidence>